<dbReference type="AlphaFoldDB" id="A0A521FQS6"/>
<evidence type="ECO:0000313" key="2">
    <source>
        <dbReference type="Proteomes" id="UP000320300"/>
    </source>
</evidence>
<name>A0A521FQS6_9SPHI</name>
<dbReference type="RefSeq" id="WP_142531043.1">
    <property type="nucleotide sequence ID" value="NZ_CBCSJO010000016.1"/>
</dbReference>
<organism evidence="1 2">
    <name type="scientific">Pedobacter westerhofensis</name>
    <dbReference type="NCBI Taxonomy" id="425512"/>
    <lineage>
        <taxon>Bacteria</taxon>
        <taxon>Pseudomonadati</taxon>
        <taxon>Bacteroidota</taxon>
        <taxon>Sphingobacteriia</taxon>
        <taxon>Sphingobacteriales</taxon>
        <taxon>Sphingobacteriaceae</taxon>
        <taxon>Pedobacter</taxon>
    </lineage>
</organism>
<keyword evidence="2" id="KW-1185">Reference proteome</keyword>
<dbReference type="OrthoDB" id="1363581at2"/>
<protein>
    <submittedName>
        <fullName evidence="1">Uncharacterized protein</fullName>
    </submittedName>
</protein>
<gene>
    <name evidence="1" type="ORF">SAMN06265348_1174</name>
</gene>
<proteinExistence type="predicted"/>
<reference evidence="1 2" key="1">
    <citation type="submission" date="2017-05" db="EMBL/GenBank/DDBJ databases">
        <authorList>
            <person name="Varghese N."/>
            <person name="Submissions S."/>
        </authorList>
    </citation>
    <scope>NUCLEOTIDE SEQUENCE [LARGE SCALE GENOMIC DNA]</scope>
    <source>
        <strain evidence="1 2">DSM 19036</strain>
    </source>
</reference>
<sequence length="150" mass="17748">MAEETPIINIMTHRLPRELSRPIYNEFQNRFQESVRIIEQYPKYQILKDDLDVVEVLLALSIFYNRVIVNLDAATKFYGLVTRNEVTSAVRIGTYILNADEIHVIKGILISYQKLMRRYEINEFLWNYTLTIEFLQQLINYKAIDDGRGN</sequence>
<evidence type="ECO:0000313" key="1">
    <source>
        <dbReference type="EMBL" id="SMO98549.1"/>
    </source>
</evidence>
<dbReference type="EMBL" id="FXTN01000017">
    <property type="protein sequence ID" value="SMO98549.1"/>
    <property type="molecule type" value="Genomic_DNA"/>
</dbReference>
<dbReference type="Proteomes" id="UP000320300">
    <property type="component" value="Unassembled WGS sequence"/>
</dbReference>
<accession>A0A521FQS6</accession>